<evidence type="ECO:0000256" key="5">
    <source>
        <dbReference type="RuleBase" id="RU003345"/>
    </source>
</evidence>
<dbReference type="PANTHER" id="PTHR43720:SF2">
    <property type="entry name" value="2-AMINOMUCONIC SEMIALDEHYDE DEHYDROGENASE"/>
    <property type="match status" value="1"/>
</dbReference>
<proteinExistence type="inferred from homology"/>
<accession>A0ABP8E7A6</accession>
<dbReference type="PROSITE" id="PS00687">
    <property type="entry name" value="ALDEHYDE_DEHYDR_GLU"/>
    <property type="match status" value="1"/>
</dbReference>
<feature type="active site" evidence="4">
    <location>
        <position position="252"/>
    </location>
</feature>
<keyword evidence="2 5" id="KW-0560">Oxidoreductase</keyword>
<comment type="similarity">
    <text evidence="1 5">Belongs to the aldehyde dehydrogenase family.</text>
</comment>
<dbReference type="PROSITE" id="PS00070">
    <property type="entry name" value="ALDEHYDE_DEHYDR_CYS"/>
    <property type="match status" value="1"/>
</dbReference>
<protein>
    <submittedName>
        <fullName evidence="7">5-carboxymethyl-2-hydroxymuconate semialdehyde dehydrogenase</fullName>
    </submittedName>
</protein>
<dbReference type="InterPro" id="IPR016163">
    <property type="entry name" value="Ald_DH_C"/>
</dbReference>
<keyword evidence="3" id="KW-0520">NAD</keyword>
<sequence>MTKMKKIQNFINGKFTNPISNNWIDNYCPFNGEVYSLTPNSSKEDVESAYQSAEFAFTLWSQTTLEERSRILIKISELLEKNLERFAEAESRDNGKPISLAKAIDIPRAASNFRFFGNAITQFASESHESVGQNAINYTLRQPIGVVGCISPWNLPLYLFTWKIAPAIAAGNCVVAKPSEVTPMTAYLLSEILNEAGLPKGVLNIVHGLGTTTGQAIVVHPNIKAISFTGGTTTGAHIAKIAAPMFKKLSLELGGKNPNIIFADCDYENMLETTVRSSFANQGQICLCGSRIFVEASIYDKFKTDFVKKVKQLKVGHPAESSTDIGALVSRLHLDKVLSYIEIGKKEGGKILCGGNQVIIYNYENGYYLEPTVIEVNSDECRINQEEIFGPVVTIMPFKNEDDVLHMANKVKYGLSATIWTNNLKRTMRLSNQLHAGIVWVNTWMLRDLRTPFGGVKASGVGREGGFEALRFFTEAKNVCVKY</sequence>
<dbReference type="EMBL" id="BAABAV010000001">
    <property type="protein sequence ID" value="GAA4268133.1"/>
    <property type="molecule type" value="Genomic_DNA"/>
</dbReference>
<evidence type="ECO:0000313" key="8">
    <source>
        <dbReference type="Proteomes" id="UP001500027"/>
    </source>
</evidence>
<feature type="domain" description="Aldehyde dehydrogenase" evidence="6">
    <location>
        <begin position="20"/>
        <end position="479"/>
    </location>
</feature>
<evidence type="ECO:0000259" key="6">
    <source>
        <dbReference type="Pfam" id="PF00171"/>
    </source>
</evidence>
<dbReference type="Proteomes" id="UP001500027">
    <property type="component" value="Unassembled WGS sequence"/>
</dbReference>
<dbReference type="CDD" id="cd07093">
    <property type="entry name" value="ALDH_F8_HMSADH"/>
    <property type="match status" value="1"/>
</dbReference>
<dbReference type="PANTHER" id="PTHR43720">
    <property type="entry name" value="2-AMINOMUCONIC SEMIALDEHYDE DEHYDROGENASE"/>
    <property type="match status" value="1"/>
</dbReference>
<gene>
    <name evidence="7" type="primary">hpaE</name>
    <name evidence="7" type="ORF">GCM10022257_02340</name>
</gene>
<dbReference type="InterPro" id="IPR016162">
    <property type="entry name" value="Ald_DH_N"/>
</dbReference>
<dbReference type="Gene3D" id="3.40.309.10">
    <property type="entry name" value="Aldehyde Dehydrogenase, Chain A, domain 2"/>
    <property type="match status" value="1"/>
</dbReference>
<dbReference type="InterPro" id="IPR016160">
    <property type="entry name" value="Ald_DH_CS_CYS"/>
</dbReference>
<evidence type="ECO:0000256" key="2">
    <source>
        <dbReference type="ARBA" id="ARBA00023002"/>
    </source>
</evidence>
<dbReference type="InterPro" id="IPR016161">
    <property type="entry name" value="Ald_DH/histidinol_DH"/>
</dbReference>
<dbReference type="Pfam" id="PF00171">
    <property type="entry name" value="Aldedh"/>
    <property type="match status" value="1"/>
</dbReference>
<evidence type="ECO:0000256" key="3">
    <source>
        <dbReference type="ARBA" id="ARBA00023027"/>
    </source>
</evidence>
<comment type="caution">
    <text evidence="7">The sequence shown here is derived from an EMBL/GenBank/DDBJ whole genome shotgun (WGS) entry which is preliminary data.</text>
</comment>
<dbReference type="Gene3D" id="3.40.605.10">
    <property type="entry name" value="Aldehyde Dehydrogenase, Chain A, domain 1"/>
    <property type="match status" value="1"/>
</dbReference>
<organism evidence="7 8">
    <name type="scientific">Hyunsoonleella aestuarii</name>
    <dbReference type="NCBI Taxonomy" id="912802"/>
    <lineage>
        <taxon>Bacteria</taxon>
        <taxon>Pseudomonadati</taxon>
        <taxon>Bacteroidota</taxon>
        <taxon>Flavobacteriia</taxon>
        <taxon>Flavobacteriales</taxon>
        <taxon>Flavobacteriaceae</taxon>
    </lineage>
</organism>
<evidence type="ECO:0000313" key="7">
    <source>
        <dbReference type="EMBL" id="GAA4268133.1"/>
    </source>
</evidence>
<name>A0ABP8E7A6_9FLAO</name>
<dbReference type="InterPro" id="IPR029510">
    <property type="entry name" value="Ald_DH_CS_GLU"/>
</dbReference>
<dbReference type="InterPro" id="IPR015590">
    <property type="entry name" value="Aldehyde_DH_dom"/>
</dbReference>
<dbReference type="SUPFAM" id="SSF53720">
    <property type="entry name" value="ALDH-like"/>
    <property type="match status" value="1"/>
</dbReference>
<evidence type="ECO:0000256" key="1">
    <source>
        <dbReference type="ARBA" id="ARBA00009986"/>
    </source>
</evidence>
<keyword evidence="8" id="KW-1185">Reference proteome</keyword>
<reference evidence="8" key="1">
    <citation type="journal article" date="2019" name="Int. J. Syst. Evol. Microbiol.">
        <title>The Global Catalogue of Microorganisms (GCM) 10K type strain sequencing project: providing services to taxonomists for standard genome sequencing and annotation.</title>
        <authorList>
            <consortium name="The Broad Institute Genomics Platform"/>
            <consortium name="The Broad Institute Genome Sequencing Center for Infectious Disease"/>
            <person name="Wu L."/>
            <person name="Ma J."/>
        </authorList>
    </citation>
    <scope>NUCLEOTIDE SEQUENCE [LARGE SCALE GENOMIC DNA]</scope>
    <source>
        <strain evidence="8">JCM 17452</strain>
    </source>
</reference>
<evidence type="ECO:0000256" key="4">
    <source>
        <dbReference type="PROSITE-ProRule" id="PRU10007"/>
    </source>
</evidence>